<sequence length="215" mass="23789">MLTLKVDDPTKSSVSLVIPTQPTPNVSFTHAMSILSIMFQILQWLGLHKSKQKPPTVHPASSPLLSFSPSTAKNHPQTPHSQSIRPINHNTSRTSNFRPQSPVEAVERTTLKESSKCTSTSPVQEAIKYFSVKELRKNRVHFETGDWVLCIDASCAIVEKRSHTENIQHPHSTAAGEGEEWASHNAKFRQCERSLQVMCVSTHLPPSGDRAGHAG</sequence>
<dbReference type="Proteomes" id="UP001281761">
    <property type="component" value="Unassembled WGS sequence"/>
</dbReference>
<feature type="region of interest" description="Disordered" evidence="1">
    <location>
        <begin position="52"/>
        <end position="117"/>
    </location>
</feature>
<gene>
    <name evidence="2" type="ORF">BLNAU_1421</name>
</gene>
<feature type="compositionally biased region" description="Polar residues" evidence="1">
    <location>
        <begin position="71"/>
        <end position="99"/>
    </location>
</feature>
<feature type="compositionally biased region" description="Low complexity" evidence="1">
    <location>
        <begin position="61"/>
        <end position="70"/>
    </location>
</feature>
<name>A0ABQ9YIF8_9EUKA</name>
<evidence type="ECO:0000313" key="2">
    <source>
        <dbReference type="EMBL" id="KAK2963379.1"/>
    </source>
</evidence>
<protein>
    <submittedName>
        <fullName evidence="2">Uncharacterized protein</fullName>
    </submittedName>
</protein>
<organism evidence="2 3">
    <name type="scientific">Blattamonas nauphoetae</name>
    <dbReference type="NCBI Taxonomy" id="2049346"/>
    <lineage>
        <taxon>Eukaryota</taxon>
        <taxon>Metamonada</taxon>
        <taxon>Preaxostyla</taxon>
        <taxon>Oxymonadida</taxon>
        <taxon>Blattamonas</taxon>
    </lineage>
</organism>
<reference evidence="2 3" key="1">
    <citation type="journal article" date="2022" name="bioRxiv">
        <title>Genomics of Preaxostyla Flagellates Illuminates Evolutionary Transitions and the Path Towards Mitochondrial Loss.</title>
        <authorList>
            <person name="Novak L.V.F."/>
            <person name="Treitli S.C."/>
            <person name="Pyrih J."/>
            <person name="Halakuc P."/>
            <person name="Pipaliya S.V."/>
            <person name="Vacek V."/>
            <person name="Brzon O."/>
            <person name="Soukal P."/>
            <person name="Eme L."/>
            <person name="Dacks J.B."/>
            <person name="Karnkowska A."/>
            <person name="Elias M."/>
            <person name="Hampl V."/>
        </authorList>
    </citation>
    <scope>NUCLEOTIDE SEQUENCE [LARGE SCALE GENOMIC DNA]</scope>
    <source>
        <strain evidence="2">NAU3</strain>
        <tissue evidence="2">Gut</tissue>
    </source>
</reference>
<keyword evidence="3" id="KW-1185">Reference proteome</keyword>
<dbReference type="EMBL" id="JARBJD010000006">
    <property type="protein sequence ID" value="KAK2963379.1"/>
    <property type="molecule type" value="Genomic_DNA"/>
</dbReference>
<evidence type="ECO:0000256" key="1">
    <source>
        <dbReference type="SAM" id="MobiDB-lite"/>
    </source>
</evidence>
<accession>A0ABQ9YIF8</accession>
<proteinExistence type="predicted"/>
<comment type="caution">
    <text evidence="2">The sequence shown here is derived from an EMBL/GenBank/DDBJ whole genome shotgun (WGS) entry which is preliminary data.</text>
</comment>
<evidence type="ECO:0000313" key="3">
    <source>
        <dbReference type="Proteomes" id="UP001281761"/>
    </source>
</evidence>
<feature type="compositionally biased region" description="Basic and acidic residues" evidence="1">
    <location>
        <begin position="105"/>
        <end position="115"/>
    </location>
</feature>